<geneLocation type="plasmid" evidence="1 2">
    <name>p1</name>
</geneLocation>
<organism evidence="1 2">
    <name type="scientific">Natronoglycomyces albus</name>
    <dbReference type="NCBI Taxonomy" id="2811108"/>
    <lineage>
        <taxon>Bacteria</taxon>
        <taxon>Bacillati</taxon>
        <taxon>Actinomycetota</taxon>
        <taxon>Actinomycetes</taxon>
        <taxon>Glycomycetales</taxon>
        <taxon>Glycomycetaceae</taxon>
        <taxon>Natronoglycomyces</taxon>
    </lineage>
</organism>
<reference evidence="1" key="1">
    <citation type="submission" date="2021-02" db="EMBL/GenBank/DDBJ databases">
        <title>Natronoglycomyces albus gen. nov., sp. nov, a haloalkaliphilic actinobacterium from a soda solonchak soil.</title>
        <authorList>
            <person name="Sorokin D.Y."/>
            <person name="Khijniak T.V."/>
            <person name="Zakharycheva A.P."/>
            <person name="Boueva O.V."/>
            <person name="Ariskina E.V."/>
            <person name="Hahnke R.L."/>
            <person name="Bunk B."/>
            <person name="Sproer C."/>
            <person name="Schumann P."/>
            <person name="Evtushenko L.I."/>
            <person name="Kublanov I.V."/>
        </authorList>
    </citation>
    <scope>NUCLEOTIDE SEQUENCE</scope>
    <source>
        <strain evidence="1">DSM 106290</strain>
        <plasmid evidence="1">p1</plasmid>
    </source>
</reference>
<dbReference type="EMBL" id="CP070498">
    <property type="protein sequence ID" value="QSB07174.1"/>
    <property type="molecule type" value="Genomic_DNA"/>
</dbReference>
<accession>A0A895XP90</accession>
<name>A0A895XP90_9ACTN</name>
<dbReference type="AlphaFoldDB" id="A0A895XP90"/>
<dbReference type="Proteomes" id="UP000662939">
    <property type="component" value="Plasmid p1"/>
</dbReference>
<gene>
    <name evidence="1" type="ORF">JQS30_17175</name>
</gene>
<sequence>MNESDEGRQPLVGADPDDVAALSGEVAELRELLSAVTDELTQQISELAASGTTAGASGEGMQVSPESWLDVSIARAPKYIAEVVEWAQTVGPHLSPPLLLQPCWMQHSSVVQAIADARAMWRWLYRSELARPYEAIDWTLRHWPDLHKKILSAMEGCKTNEAHQEKTYLHVSKWTIADVKPEAYERDAQEFAARGNRPANEDE</sequence>
<evidence type="ECO:0000313" key="2">
    <source>
        <dbReference type="Proteomes" id="UP000662939"/>
    </source>
</evidence>
<keyword evidence="1" id="KW-0614">Plasmid</keyword>
<protein>
    <recommendedName>
        <fullName evidence="3">DUF4913 domain-containing protein</fullName>
    </recommendedName>
</protein>
<keyword evidence="2" id="KW-1185">Reference proteome</keyword>
<dbReference type="KEGG" id="nav:JQS30_17175"/>
<proteinExistence type="predicted"/>
<evidence type="ECO:0000313" key="1">
    <source>
        <dbReference type="EMBL" id="QSB07174.1"/>
    </source>
</evidence>
<dbReference type="RefSeq" id="WP_213173169.1">
    <property type="nucleotide sequence ID" value="NZ_CP070498.1"/>
</dbReference>
<evidence type="ECO:0008006" key="3">
    <source>
        <dbReference type="Google" id="ProtNLM"/>
    </source>
</evidence>